<evidence type="ECO:0000256" key="5">
    <source>
        <dbReference type="ARBA" id="ARBA00023136"/>
    </source>
</evidence>
<dbReference type="Proteomes" id="UP001597063">
    <property type="component" value="Unassembled WGS sequence"/>
</dbReference>
<keyword evidence="10" id="KW-1185">Reference proteome</keyword>
<organism evidence="9 10">
    <name type="scientific">Actinomadura fibrosa</name>
    <dbReference type="NCBI Taxonomy" id="111802"/>
    <lineage>
        <taxon>Bacteria</taxon>
        <taxon>Bacillati</taxon>
        <taxon>Actinomycetota</taxon>
        <taxon>Actinomycetes</taxon>
        <taxon>Streptosporangiales</taxon>
        <taxon>Thermomonosporaceae</taxon>
        <taxon>Actinomadura</taxon>
    </lineage>
</organism>
<keyword evidence="2" id="KW-0813">Transport</keyword>
<dbReference type="EMBL" id="JBHTGP010000018">
    <property type="protein sequence ID" value="MFD0690757.1"/>
    <property type="molecule type" value="Genomic_DNA"/>
</dbReference>
<feature type="transmembrane region" description="Helical" evidence="7">
    <location>
        <begin position="253"/>
        <end position="279"/>
    </location>
</feature>
<dbReference type="PANTHER" id="PTHR42718:SF9">
    <property type="entry name" value="MAJOR FACILITATOR SUPERFAMILY MULTIDRUG TRANSPORTER MFSC"/>
    <property type="match status" value="1"/>
</dbReference>
<feature type="transmembrane region" description="Helical" evidence="7">
    <location>
        <begin position="436"/>
        <end position="455"/>
    </location>
</feature>
<evidence type="ECO:0000256" key="7">
    <source>
        <dbReference type="SAM" id="Phobius"/>
    </source>
</evidence>
<evidence type="ECO:0000256" key="1">
    <source>
        <dbReference type="ARBA" id="ARBA00004651"/>
    </source>
</evidence>
<dbReference type="InterPro" id="IPR020846">
    <property type="entry name" value="MFS_dom"/>
</dbReference>
<dbReference type="InterPro" id="IPR036259">
    <property type="entry name" value="MFS_trans_sf"/>
</dbReference>
<comment type="subcellular location">
    <subcellularLocation>
        <location evidence="1">Cell membrane</location>
        <topology evidence="1">Multi-pass membrane protein</topology>
    </subcellularLocation>
</comment>
<feature type="transmembrane region" description="Helical" evidence="7">
    <location>
        <begin position="381"/>
        <end position="402"/>
    </location>
</feature>
<gene>
    <name evidence="9" type="ORF">ACFQZM_40140</name>
</gene>
<feature type="domain" description="Major facilitator superfamily (MFS) profile" evidence="8">
    <location>
        <begin position="1"/>
        <end position="460"/>
    </location>
</feature>
<evidence type="ECO:0000259" key="8">
    <source>
        <dbReference type="PROSITE" id="PS50850"/>
    </source>
</evidence>
<feature type="transmembrane region" description="Helical" evidence="7">
    <location>
        <begin position="291"/>
        <end position="308"/>
    </location>
</feature>
<evidence type="ECO:0000256" key="4">
    <source>
        <dbReference type="ARBA" id="ARBA00022989"/>
    </source>
</evidence>
<keyword evidence="4 7" id="KW-1133">Transmembrane helix</keyword>
<sequence length="488" mass="50022">MSLASVLIGLGGHALNVALPAVVRHFRAGPSAASWILLSFMLASTVLLLVFGRFADMFGRRAMYLAGLGAYTAASLLLGLAPAAWAVVALRVLQAAGGAMLLANSAAIVTEMFPREQLGRAMGIYTAGFSIAQLAGPTLGGFLVDEFGWRWVFWYNVPVGLLCLAWGAAVLRPVEPVPQERGVDVPGNLLVLAGLGALLYGLSQVGDHGWTGPATLGGAAVFAVLLPVFLAVERRCARPVVDLALFRDPPFALGLLAAFLDAAARLGGVLLMALFFQAVQGDDPVTAGLKVLPMPAVALVASTAAGFLERRVDARTMTALAASLTALGLVELLVVVDPDVGYGPVMAGLVVLGAGSGAFLPSNATAMLRGLPSERLGVVNAMRLMVMNIGIAVSTAFAFSTITAPVPAALRAHVLAGDLSRISEAGVRDLVTGYRHALACLAALSALTVLACLGARRATRRVSPARPGSAPSAAPCGSSRPGSAGPPR</sequence>
<feature type="transmembrane region" description="Helical" evidence="7">
    <location>
        <begin position="63"/>
        <end position="86"/>
    </location>
</feature>
<dbReference type="RefSeq" id="WP_242619473.1">
    <property type="nucleotide sequence ID" value="NZ_CAACUY010000118.1"/>
</dbReference>
<reference evidence="10" key="1">
    <citation type="journal article" date="2019" name="Int. J. Syst. Evol. Microbiol.">
        <title>The Global Catalogue of Microorganisms (GCM) 10K type strain sequencing project: providing services to taxonomists for standard genome sequencing and annotation.</title>
        <authorList>
            <consortium name="The Broad Institute Genomics Platform"/>
            <consortium name="The Broad Institute Genome Sequencing Center for Infectious Disease"/>
            <person name="Wu L."/>
            <person name="Ma J."/>
        </authorList>
    </citation>
    <scope>NUCLEOTIDE SEQUENCE [LARGE SCALE GENOMIC DNA]</scope>
    <source>
        <strain evidence="10">JCM 9371</strain>
    </source>
</reference>
<evidence type="ECO:0000313" key="10">
    <source>
        <dbReference type="Proteomes" id="UP001597063"/>
    </source>
</evidence>
<evidence type="ECO:0000256" key="2">
    <source>
        <dbReference type="ARBA" id="ARBA00022448"/>
    </source>
</evidence>
<keyword evidence="5 7" id="KW-0472">Membrane</keyword>
<dbReference type="SUPFAM" id="SSF103473">
    <property type="entry name" value="MFS general substrate transporter"/>
    <property type="match status" value="1"/>
</dbReference>
<keyword evidence="3 7" id="KW-0812">Transmembrane</keyword>
<feature type="transmembrane region" description="Helical" evidence="7">
    <location>
        <begin position="152"/>
        <end position="171"/>
    </location>
</feature>
<evidence type="ECO:0000256" key="3">
    <source>
        <dbReference type="ARBA" id="ARBA00022692"/>
    </source>
</evidence>
<dbReference type="Pfam" id="PF07690">
    <property type="entry name" value="MFS_1"/>
    <property type="match status" value="1"/>
</dbReference>
<name>A0ABW2Y0F9_9ACTN</name>
<feature type="region of interest" description="Disordered" evidence="6">
    <location>
        <begin position="461"/>
        <end position="488"/>
    </location>
</feature>
<evidence type="ECO:0000313" key="9">
    <source>
        <dbReference type="EMBL" id="MFD0690757.1"/>
    </source>
</evidence>
<feature type="transmembrane region" description="Helical" evidence="7">
    <location>
        <begin position="214"/>
        <end position="232"/>
    </location>
</feature>
<dbReference type="Gene3D" id="1.20.1250.20">
    <property type="entry name" value="MFS general substrate transporter like domains"/>
    <property type="match status" value="1"/>
</dbReference>
<comment type="caution">
    <text evidence="9">The sequence shown here is derived from an EMBL/GenBank/DDBJ whole genome shotgun (WGS) entry which is preliminary data.</text>
</comment>
<feature type="transmembrane region" description="Helical" evidence="7">
    <location>
        <begin position="317"/>
        <end position="336"/>
    </location>
</feature>
<dbReference type="Gene3D" id="1.20.1720.10">
    <property type="entry name" value="Multidrug resistance protein D"/>
    <property type="match status" value="1"/>
</dbReference>
<dbReference type="PANTHER" id="PTHR42718">
    <property type="entry name" value="MAJOR FACILITATOR SUPERFAMILY MULTIDRUG TRANSPORTER MFSC"/>
    <property type="match status" value="1"/>
</dbReference>
<feature type="transmembrane region" description="Helical" evidence="7">
    <location>
        <begin position="32"/>
        <end position="51"/>
    </location>
</feature>
<accession>A0ABW2Y0F9</accession>
<dbReference type="CDD" id="cd17321">
    <property type="entry name" value="MFS_MMR_MDR_like"/>
    <property type="match status" value="1"/>
</dbReference>
<protein>
    <submittedName>
        <fullName evidence="9">MFS transporter</fullName>
    </submittedName>
</protein>
<dbReference type="PROSITE" id="PS50850">
    <property type="entry name" value="MFS"/>
    <property type="match status" value="1"/>
</dbReference>
<proteinExistence type="predicted"/>
<dbReference type="InterPro" id="IPR011701">
    <property type="entry name" value="MFS"/>
</dbReference>
<feature type="transmembrane region" description="Helical" evidence="7">
    <location>
        <begin position="342"/>
        <end position="360"/>
    </location>
</feature>
<evidence type="ECO:0000256" key="6">
    <source>
        <dbReference type="SAM" id="MobiDB-lite"/>
    </source>
</evidence>
<feature type="transmembrane region" description="Helical" evidence="7">
    <location>
        <begin position="122"/>
        <end position="140"/>
    </location>
</feature>